<dbReference type="GO" id="GO:0016787">
    <property type="term" value="F:hydrolase activity"/>
    <property type="evidence" value="ECO:0007669"/>
    <property type="project" value="UniProtKB-KW"/>
</dbReference>
<evidence type="ECO:0000313" key="3">
    <source>
        <dbReference type="Proteomes" id="UP000199387"/>
    </source>
</evidence>
<proteinExistence type="predicted"/>
<accession>A0A1G6K7E3</accession>
<sequence>MEKVTFQNTRDLTLVGHLHPSPSPAIVILCHGFRSNKSSRGRFDRFAQAFHQHGYGVLAFDFSGCGESDDDSLTLAKQVDDLRSAIRYVQSLGYRRIALYGHSLGARVCLEAFDPQDVSTMVLSGAGTGPIRYHWPDHFSGAQMKELRETGQITVYQSGMGREKVIIDRQMLLDFEQFEQETLLKRITCPVLILHGDQGWEEQQLAEITRKGYQWLTKDSQVRVIEGADHSFMDRLSEVEQAAVSWYLNHCPPF</sequence>
<keyword evidence="3" id="KW-1185">Reference proteome</keyword>
<dbReference type="STRING" id="1236220.SAMN04488112_10592"/>
<protein>
    <submittedName>
        <fullName evidence="2">Alpha/beta hydrolase family protein</fullName>
    </submittedName>
</protein>
<dbReference type="RefSeq" id="WP_176757821.1">
    <property type="nucleotide sequence ID" value="NZ_FMZA01000005.1"/>
</dbReference>
<dbReference type="Gene3D" id="3.40.50.1820">
    <property type="entry name" value="alpha/beta hydrolase"/>
    <property type="match status" value="1"/>
</dbReference>
<dbReference type="Pfam" id="PF12697">
    <property type="entry name" value="Abhydrolase_6"/>
    <property type="match status" value="1"/>
</dbReference>
<dbReference type="EMBL" id="FMZA01000005">
    <property type="protein sequence ID" value="SDC26515.1"/>
    <property type="molecule type" value="Genomic_DNA"/>
</dbReference>
<evidence type="ECO:0000313" key="2">
    <source>
        <dbReference type="EMBL" id="SDC26515.1"/>
    </source>
</evidence>
<feature type="domain" description="AB hydrolase-1" evidence="1">
    <location>
        <begin position="27"/>
        <end position="235"/>
    </location>
</feature>
<reference evidence="2 3" key="1">
    <citation type="submission" date="2016-10" db="EMBL/GenBank/DDBJ databases">
        <authorList>
            <person name="de Groot N.N."/>
        </authorList>
    </citation>
    <scope>NUCLEOTIDE SEQUENCE [LARGE SCALE GENOMIC DNA]</scope>
    <source>
        <strain evidence="2 3">DSM 45514</strain>
    </source>
</reference>
<dbReference type="SUPFAM" id="SSF53474">
    <property type="entry name" value="alpha/beta-Hydrolases"/>
    <property type="match status" value="1"/>
</dbReference>
<name>A0A1G6K7E3_9BACL</name>
<dbReference type="InterPro" id="IPR029058">
    <property type="entry name" value="AB_hydrolase_fold"/>
</dbReference>
<gene>
    <name evidence="2" type="ORF">SAMN04488112_10592</name>
</gene>
<dbReference type="Proteomes" id="UP000199387">
    <property type="component" value="Unassembled WGS sequence"/>
</dbReference>
<keyword evidence="2" id="KW-0378">Hydrolase</keyword>
<dbReference type="PANTHER" id="PTHR42886">
    <property type="entry name" value="RE40534P-RELATED"/>
    <property type="match status" value="1"/>
</dbReference>
<dbReference type="InterPro" id="IPR000073">
    <property type="entry name" value="AB_hydrolase_1"/>
</dbReference>
<organism evidence="2 3">
    <name type="scientific">Melghirimyces thermohalophilus</name>
    <dbReference type="NCBI Taxonomy" id="1236220"/>
    <lineage>
        <taxon>Bacteria</taxon>
        <taxon>Bacillati</taxon>
        <taxon>Bacillota</taxon>
        <taxon>Bacilli</taxon>
        <taxon>Bacillales</taxon>
        <taxon>Thermoactinomycetaceae</taxon>
        <taxon>Melghirimyces</taxon>
    </lineage>
</organism>
<dbReference type="AlphaFoldDB" id="A0A1G6K7E3"/>
<dbReference type="PANTHER" id="PTHR42886:SF53">
    <property type="entry name" value="ALPHA_BETA-HYDROLASES SUPERFAMILY PROTEIN"/>
    <property type="match status" value="1"/>
</dbReference>
<evidence type="ECO:0000259" key="1">
    <source>
        <dbReference type="Pfam" id="PF12697"/>
    </source>
</evidence>